<dbReference type="OrthoDB" id="6235425at2759"/>
<evidence type="ECO:0000313" key="2">
    <source>
        <dbReference type="EMBL" id="KAF8566371.1"/>
    </source>
</evidence>
<gene>
    <name evidence="2" type="ORF">P879_07825</name>
</gene>
<dbReference type="AlphaFoldDB" id="A0A8T0DHZ6"/>
<feature type="region of interest" description="Disordered" evidence="1">
    <location>
        <begin position="142"/>
        <end position="164"/>
    </location>
</feature>
<keyword evidence="3" id="KW-1185">Reference proteome</keyword>
<protein>
    <submittedName>
        <fullName evidence="2">Uncharacterized protein</fullName>
    </submittedName>
</protein>
<accession>A0A8T0DHZ6</accession>
<organism evidence="2 3">
    <name type="scientific">Paragonimus westermani</name>
    <dbReference type="NCBI Taxonomy" id="34504"/>
    <lineage>
        <taxon>Eukaryota</taxon>
        <taxon>Metazoa</taxon>
        <taxon>Spiralia</taxon>
        <taxon>Lophotrochozoa</taxon>
        <taxon>Platyhelminthes</taxon>
        <taxon>Trematoda</taxon>
        <taxon>Digenea</taxon>
        <taxon>Plagiorchiida</taxon>
        <taxon>Troglotremata</taxon>
        <taxon>Troglotrematidae</taxon>
        <taxon>Paragonimus</taxon>
    </lineage>
</organism>
<comment type="caution">
    <text evidence="2">The sequence shown here is derived from an EMBL/GenBank/DDBJ whole genome shotgun (WGS) entry which is preliminary data.</text>
</comment>
<dbReference type="Proteomes" id="UP000699462">
    <property type="component" value="Unassembled WGS sequence"/>
</dbReference>
<feature type="compositionally biased region" description="Polar residues" evidence="1">
    <location>
        <begin position="60"/>
        <end position="73"/>
    </location>
</feature>
<proteinExistence type="predicted"/>
<reference evidence="2 3" key="1">
    <citation type="submission" date="2019-07" db="EMBL/GenBank/DDBJ databases">
        <title>Annotation for the trematode Paragonimus westermani.</title>
        <authorList>
            <person name="Choi Y.-J."/>
        </authorList>
    </citation>
    <scope>NUCLEOTIDE SEQUENCE [LARGE SCALE GENOMIC DNA]</scope>
    <source>
        <strain evidence="2">180907_Pwestermani</strain>
    </source>
</reference>
<feature type="region of interest" description="Disordered" evidence="1">
    <location>
        <begin position="52"/>
        <end position="73"/>
    </location>
</feature>
<dbReference type="EMBL" id="JTDF01005203">
    <property type="protein sequence ID" value="KAF8566371.1"/>
    <property type="molecule type" value="Genomic_DNA"/>
</dbReference>
<sequence length="186" mass="20709">MQVYPSAIRAEARRRERLLRLKSLNSEGNKFTKSHADSQQFDHLMQLRNRLSDEQRNEQKSPLISITQPNPASAISQRISQDGRSLNGPGYGKSDVWLSEYNRQYPIYPASVYARSASLAAGRCRPLSARCGNAHTRSLVSSHPVLLSSRGAPDPRSGRQHAFEHWDQRCSARLDGSGAAPIVSAR</sequence>
<evidence type="ECO:0000313" key="3">
    <source>
        <dbReference type="Proteomes" id="UP000699462"/>
    </source>
</evidence>
<evidence type="ECO:0000256" key="1">
    <source>
        <dbReference type="SAM" id="MobiDB-lite"/>
    </source>
</evidence>
<name>A0A8T0DHZ6_9TREM</name>